<evidence type="ECO:0000256" key="1">
    <source>
        <dbReference type="ARBA" id="ARBA00023015"/>
    </source>
</evidence>
<dbReference type="GO" id="GO:0003700">
    <property type="term" value="F:DNA-binding transcription factor activity"/>
    <property type="evidence" value="ECO:0007669"/>
    <property type="project" value="TreeGrafter"/>
</dbReference>
<dbReference type="GO" id="GO:0000976">
    <property type="term" value="F:transcription cis-regulatory region binding"/>
    <property type="evidence" value="ECO:0007669"/>
    <property type="project" value="TreeGrafter"/>
</dbReference>
<dbReference type="InterPro" id="IPR023772">
    <property type="entry name" value="DNA-bd_HTH_TetR-type_CS"/>
</dbReference>
<keyword evidence="2 4" id="KW-0238">DNA-binding</keyword>
<accession>A0A1V2I0H4</accession>
<evidence type="ECO:0000256" key="3">
    <source>
        <dbReference type="ARBA" id="ARBA00023163"/>
    </source>
</evidence>
<evidence type="ECO:0000313" key="6">
    <source>
        <dbReference type="EMBL" id="ONH22950.1"/>
    </source>
</evidence>
<evidence type="ECO:0000256" key="2">
    <source>
        <dbReference type="ARBA" id="ARBA00023125"/>
    </source>
</evidence>
<evidence type="ECO:0000256" key="4">
    <source>
        <dbReference type="PROSITE-ProRule" id="PRU00335"/>
    </source>
</evidence>
<dbReference type="Gene3D" id="1.10.357.10">
    <property type="entry name" value="Tetracycline Repressor, domain 2"/>
    <property type="match status" value="1"/>
</dbReference>
<dbReference type="PROSITE" id="PS50977">
    <property type="entry name" value="HTH_TETR_2"/>
    <property type="match status" value="1"/>
</dbReference>
<evidence type="ECO:0000259" key="5">
    <source>
        <dbReference type="PROSITE" id="PS50977"/>
    </source>
</evidence>
<evidence type="ECO:0000313" key="7">
    <source>
        <dbReference type="Proteomes" id="UP000188929"/>
    </source>
</evidence>
<dbReference type="InterPro" id="IPR009057">
    <property type="entry name" value="Homeodomain-like_sf"/>
</dbReference>
<dbReference type="PANTHER" id="PTHR30055">
    <property type="entry name" value="HTH-TYPE TRANSCRIPTIONAL REGULATOR RUTR"/>
    <property type="match status" value="1"/>
</dbReference>
<dbReference type="PANTHER" id="PTHR30055:SF234">
    <property type="entry name" value="HTH-TYPE TRANSCRIPTIONAL REGULATOR BETI"/>
    <property type="match status" value="1"/>
</dbReference>
<organism evidence="6 7">
    <name type="scientific">Pseudofrankia asymbiotica</name>
    <dbReference type="NCBI Taxonomy" id="1834516"/>
    <lineage>
        <taxon>Bacteria</taxon>
        <taxon>Bacillati</taxon>
        <taxon>Actinomycetota</taxon>
        <taxon>Actinomycetes</taxon>
        <taxon>Frankiales</taxon>
        <taxon>Frankiaceae</taxon>
        <taxon>Pseudofrankia</taxon>
    </lineage>
</organism>
<feature type="DNA-binding region" description="H-T-H motif" evidence="4">
    <location>
        <begin position="35"/>
        <end position="54"/>
    </location>
</feature>
<dbReference type="RefSeq" id="WP_076821999.1">
    <property type="nucleotide sequence ID" value="NZ_MOMC01000095.1"/>
</dbReference>
<keyword evidence="1" id="KW-0805">Transcription regulation</keyword>
<name>A0A1V2I0H4_9ACTN</name>
<feature type="domain" description="HTH tetR-type" evidence="5">
    <location>
        <begin position="12"/>
        <end position="72"/>
    </location>
</feature>
<dbReference type="OrthoDB" id="3474596at2"/>
<protein>
    <submittedName>
        <fullName evidence="6">TetR family transcriptional regulator</fullName>
    </submittedName>
</protein>
<keyword evidence="7" id="KW-1185">Reference proteome</keyword>
<sequence>MTRARRSAVDDSVTRTALLDATEALMLEEGYAAVTTRRLATRAGVNNGLVYYYFGTMDGLFIELFRRGAERSLDRLRAALRSPQPLWALWELVQESSNNARTMEFTALANHRKAIRAEIASYSRTFRRLQLETLSDVLKGYGVDSDRWPPASLILAMASISRFLHIEEAFDIDIGHRELIAVVEREIRALEGDRRPADDEAVDTVAGRRAS</sequence>
<dbReference type="Pfam" id="PF00440">
    <property type="entry name" value="TetR_N"/>
    <property type="match status" value="1"/>
</dbReference>
<dbReference type="AlphaFoldDB" id="A0A1V2I0H4"/>
<dbReference type="PRINTS" id="PR00455">
    <property type="entry name" value="HTHTETR"/>
</dbReference>
<dbReference type="PROSITE" id="PS01081">
    <property type="entry name" value="HTH_TETR_1"/>
    <property type="match status" value="1"/>
</dbReference>
<dbReference type="STRING" id="1834516.BL253_34360"/>
<comment type="caution">
    <text evidence="6">The sequence shown here is derived from an EMBL/GenBank/DDBJ whole genome shotgun (WGS) entry which is preliminary data.</text>
</comment>
<dbReference type="Proteomes" id="UP000188929">
    <property type="component" value="Unassembled WGS sequence"/>
</dbReference>
<reference evidence="7" key="1">
    <citation type="submission" date="2016-10" db="EMBL/GenBank/DDBJ databases">
        <title>Frankia sp. NRRL B-16386 Genome sequencing.</title>
        <authorList>
            <person name="Ghodhbane-Gtari F."/>
            <person name="Swanson E."/>
            <person name="Gueddou A."/>
            <person name="Hezbri K."/>
            <person name="Ktari K."/>
            <person name="Nouioui I."/>
            <person name="Morris K."/>
            <person name="Simpson S."/>
            <person name="Abebe-Akele F."/>
            <person name="Thomas K."/>
            <person name="Gtari M."/>
            <person name="Tisa L.S."/>
        </authorList>
    </citation>
    <scope>NUCLEOTIDE SEQUENCE [LARGE SCALE GENOMIC DNA]</scope>
    <source>
        <strain evidence="7">NRRL B-16386</strain>
    </source>
</reference>
<dbReference type="InterPro" id="IPR050109">
    <property type="entry name" value="HTH-type_TetR-like_transc_reg"/>
</dbReference>
<dbReference type="InterPro" id="IPR001647">
    <property type="entry name" value="HTH_TetR"/>
</dbReference>
<proteinExistence type="predicted"/>
<gene>
    <name evidence="6" type="ORF">BL253_34360</name>
</gene>
<keyword evidence="3" id="KW-0804">Transcription</keyword>
<dbReference type="SUPFAM" id="SSF46689">
    <property type="entry name" value="Homeodomain-like"/>
    <property type="match status" value="1"/>
</dbReference>
<dbReference type="EMBL" id="MOMC01000095">
    <property type="protein sequence ID" value="ONH22950.1"/>
    <property type="molecule type" value="Genomic_DNA"/>
</dbReference>